<keyword evidence="2" id="KW-1133">Transmembrane helix</keyword>
<keyword evidence="4" id="KW-1185">Reference proteome</keyword>
<proteinExistence type="predicted"/>
<sequence>MPYSDNLYSVLDNESDMEPVDAEDPHILSPTDGYFGTAMGTSPNVPHVPNVMVQDPSLERSTAEGKAREAEQERQGNDQVQGLSGSNHGNTSPAPSHAAGVSHPMSPSSASVAATHHSPSSPSRISPPAYTPSPISPSTNSHEFGSASSNYRTFSQAAGTHAIINMGRPEEAQGLLSHQPESMRDHGFGGIGEDMEAPSWRGLIRRTRSRLGKGKGRVVLATLLLLLVTAGLVTSVLSATREKTGRHSPATDKPPTEPDEPRMSYPEVDGDFSWDTGPFCKDAQIHRHTQTYPVDFGTDKQLMVMEKISDDQGRRGWGEVHTQGTVILRRAGPGTPHSAVTLEVTVTDERLPVYSSWDADSGALQITVPHRVEWSPDRPRACVDVKVTVWVPERATLQSLTVDAVHLAINLLDNLSLSVVDGTKLGSTAGAITSASTGAAHDDSDGNDKLIDAYMYPPASFTFHSRIIQVKTTTAPITGIWPLYDYLGLQSTAGDIDVDISPQPADLSNKQPATLSLQSLSGHVAFREPIHAAAATFRLAQALPAPADRRRAALRAEEVLPPREYRVDVSTTSGDIVGAVAFGSEAAFRSTSGTVSVDLLPVLDSSLAGAGVVVALSTASTSGATDVRVLEPMWADAAAAGLGGGGGLGGGYVALGTRPLSSSSSSASSSASIYGEEGTSDDGPRTPLRCLRTTHTSTSADIKVVLPGSWEGDIGLSSLTGLLQVDGEGVKLIKAGSDWPGVNKQLLARKGEQGRGGRTTGKNTSGSVSVSVGTKE</sequence>
<reference evidence="3" key="1">
    <citation type="journal article" date="2023" name="Mol. Phylogenet. Evol.">
        <title>Genome-scale phylogeny and comparative genomics of the fungal order Sordariales.</title>
        <authorList>
            <person name="Hensen N."/>
            <person name="Bonometti L."/>
            <person name="Westerberg I."/>
            <person name="Brannstrom I.O."/>
            <person name="Guillou S."/>
            <person name="Cros-Aarteil S."/>
            <person name="Calhoun S."/>
            <person name="Haridas S."/>
            <person name="Kuo A."/>
            <person name="Mondo S."/>
            <person name="Pangilinan J."/>
            <person name="Riley R."/>
            <person name="LaButti K."/>
            <person name="Andreopoulos B."/>
            <person name="Lipzen A."/>
            <person name="Chen C."/>
            <person name="Yan M."/>
            <person name="Daum C."/>
            <person name="Ng V."/>
            <person name="Clum A."/>
            <person name="Steindorff A."/>
            <person name="Ohm R.A."/>
            <person name="Martin F."/>
            <person name="Silar P."/>
            <person name="Natvig D.O."/>
            <person name="Lalanne C."/>
            <person name="Gautier V."/>
            <person name="Ament-Velasquez S.L."/>
            <person name="Kruys A."/>
            <person name="Hutchinson M.I."/>
            <person name="Powell A.J."/>
            <person name="Barry K."/>
            <person name="Miller A.N."/>
            <person name="Grigoriev I.V."/>
            <person name="Debuchy R."/>
            <person name="Gladieux P."/>
            <person name="Hiltunen Thoren M."/>
            <person name="Johannesson H."/>
        </authorList>
    </citation>
    <scope>NUCLEOTIDE SEQUENCE</scope>
    <source>
        <strain evidence="3">CBS 757.83</strain>
    </source>
</reference>
<feature type="compositionally biased region" description="Low complexity" evidence="1">
    <location>
        <begin position="118"/>
        <end position="128"/>
    </location>
</feature>
<feature type="region of interest" description="Disordered" evidence="1">
    <location>
        <begin position="241"/>
        <end position="264"/>
    </location>
</feature>
<feature type="compositionally biased region" description="Low complexity" evidence="1">
    <location>
        <begin position="661"/>
        <end position="672"/>
    </location>
</feature>
<protein>
    <submittedName>
        <fullName evidence="3">Uncharacterized protein</fullName>
    </submittedName>
</protein>
<dbReference type="Proteomes" id="UP001305647">
    <property type="component" value="Unassembled WGS sequence"/>
</dbReference>
<feature type="compositionally biased region" description="Low complexity" evidence="1">
    <location>
        <begin position="760"/>
        <end position="776"/>
    </location>
</feature>
<feature type="region of interest" description="Disordered" evidence="1">
    <location>
        <begin position="661"/>
        <end position="687"/>
    </location>
</feature>
<dbReference type="EMBL" id="MU863633">
    <property type="protein sequence ID" value="KAK4102036.1"/>
    <property type="molecule type" value="Genomic_DNA"/>
</dbReference>
<keyword evidence="2" id="KW-0812">Transmembrane</keyword>
<dbReference type="AlphaFoldDB" id="A0AAN6Q397"/>
<name>A0AAN6Q397_9PEZI</name>
<keyword evidence="2" id="KW-0472">Membrane</keyword>
<feature type="region of interest" description="Disordered" evidence="1">
    <location>
        <begin position="13"/>
        <end position="147"/>
    </location>
</feature>
<feature type="transmembrane region" description="Helical" evidence="2">
    <location>
        <begin position="218"/>
        <end position="239"/>
    </location>
</feature>
<feature type="compositionally biased region" description="Acidic residues" evidence="1">
    <location>
        <begin position="13"/>
        <end position="22"/>
    </location>
</feature>
<evidence type="ECO:0000256" key="2">
    <source>
        <dbReference type="SAM" id="Phobius"/>
    </source>
</evidence>
<feature type="region of interest" description="Disordered" evidence="1">
    <location>
        <begin position="748"/>
        <end position="776"/>
    </location>
</feature>
<evidence type="ECO:0000313" key="4">
    <source>
        <dbReference type="Proteomes" id="UP001305647"/>
    </source>
</evidence>
<accession>A0AAN6Q397</accession>
<evidence type="ECO:0000256" key="1">
    <source>
        <dbReference type="SAM" id="MobiDB-lite"/>
    </source>
</evidence>
<evidence type="ECO:0000313" key="3">
    <source>
        <dbReference type="EMBL" id="KAK4102036.1"/>
    </source>
</evidence>
<feature type="compositionally biased region" description="Basic and acidic residues" evidence="1">
    <location>
        <begin position="57"/>
        <end position="76"/>
    </location>
</feature>
<gene>
    <name evidence="3" type="ORF">N658DRAFT_531134</name>
</gene>
<reference evidence="3" key="2">
    <citation type="submission" date="2023-05" db="EMBL/GenBank/DDBJ databases">
        <authorList>
            <consortium name="Lawrence Berkeley National Laboratory"/>
            <person name="Steindorff A."/>
            <person name="Hensen N."/>
            <person name="Bonometti L."/>
            <person name="Westerberg I."/>
            <person name="Brannstrom I.O."/>
            <person name="Guillou S."/>
            <person name="Cros-Aarteil S."/>
            <person name="Calhoun S."/>
            <person name="Haridas S."/>
            <person name="Kuo A."/>
            <person name="Mondo S."/>
            <person name="Pangilinan J."/>
            <person name="Riley R."/>
            <person name="Labutti K."/>
            <person name="Andreopoulos B."/>
            <person name="Lipzen A."/>
            <person name="Chen C."/>
            <person name="Yanf M."/>
            <person name="Daum C."/>
            <person name="Ng V."/>
            <person name="Clum A."/>
            <person name="Ohm R."/>
            <person name="Martin F."/>
            <person name="Silar P."/>
            <person name="Natvig D."/>
            <person name="Lalanne C."/>
            <person name="Gautier V."/>
            <person name="Ament-Velasquez S.L."/>
            <person name="Kruys A."/>
            <person name="Hutchinson M.I."/>
            <person name="Powell A.J."/>
            <person name="Barry K."/>
            <person name="Miller A.N."/>
            <person name="Grigoriev I.V."/>
            <person name="Debuchy R."/>
            <person name="Gladieux P."/>
            <person name="Thoren M.H."/>
            <person name="Johannesson H."/>
        </authorList>
    </citation>
    <scope>NUCLEOTIDE SEQUENCE</scope>
    <source>
        <strain evidence="3">CBS 757.83</strain>
    </source>
</reference>
<feature type="compositionally biased region" description="Polar residues" evidence="1">
    <location>
        <begin position="77"/>
        <end position="94"/>
    </location>
</feature>
<comment type="caution">
    <text evidence="3">The sequence shown here is derived from an EMBL/GenBank/DDBJ whole genome shotgun (WGS) entry which is preliminary data.</text>
</comment>
<feature type="compositionally biased region" description="Polar residues" evidence="1">
    <location>
        <begin position="136"/>
        <end position="147"/>
    </location>
</feature>
<organism evidence="3 4">
    <name type="scientific">Parathielavia hyrcaniae</name>
    <dbReference type="NCBI Taxonomy" id="113614"/>
    <lineage>
        <taxon>Eukaryota</taxon>
        <taxon>Fungi</taxon>
        <taxon>Dikarya</taxon>
        <taxon>Ascomycota</taxon>
        <taxon>Pezizomycotina</taxon>
        <taxon>Sordariomycetes</taxon>
        <taxon>Sordariomycetidae</taxon>
        <taxon>Sordariales</taxon>
        <taxon>Chaetomiaceae</taxon>
        <taxon>Parathielavia</taxon>
    </lineage>
</organism>